<dbReference type="SUPFAM" id="SSF57716">
    <property type="entry name" value="Glucocorticoid receptor-like (DNA-binding domain)"/>
    <property type="match status" value="1"/>
</dbReference>
<evidence type="ECO:0000256" key="3">
    <source>
        <dbReference type="ARBA" id="ARBA00022833"/>
    </source>
</evidence>
<dbReference type="CDD" id="cd00202">
    <property type="entry name" value="ZnF_GATA"/>
    <property type="match status" value="1"/>
</dbReference>
<feature type="domain" description="GATA-type" evidence="6">
    <location>
        <begin position="137"/>
        <end position="173"/>
    </location>
</feature>
<keyword evidence="3" id="KW-0862">Zinc</keyword>
<dbReference type="InterPro" id="IPR052138">
    <property type="entry name" value="GATA_ZnFinger_Domain"/>
</dbReference>
<evidence type="ECO:0000256" key="2">
    <source>
        <dbReference type="ARBA" id="ARBA00022771"/>
    </source>
</evidence>
<accession>A0A1Y1I3T5</accession>
<name>A0A1Y1I3T5_KLENI</name>
<dbReference type="GO" id="GO:0005634">
    <property type="term" value="C:nucleus"/>
    <property type="evidence" value="ECO:0000318"/>
    <property type="project" value="GO_Central"/>
</dbReference>
<feature type="compositionally biased region" description="Low complexity" evidence="5">
    <location>
        <begin position="94"/>
        <end position="103"/>
    </location>
</feature>
<dbReference type="PROSITE" id="PS00344">
    <property type="entry name" value="GATA_ZN_FINGER_1"/>
    <property type="match status" value="1"/>
</dbReference>
<feature type="compositionally biased region" description="Low complexity" evidence="5">
    <location>
        <begin position="77"/>
        <end position="86"/>
    </location>
</feature>
<dbReference type="GO" id="GO:0008270">
    <property type="term" value="F:zinc ion binding"/>
    <property type="evidence" value="ECO:0007669"/>
    <property type="project" value="UniProtKB-KW"/>
</dbReference>
<gene>
    <name evidence="7" type="ORF">KFL_002430100</name>
</gene>
<dbReference type="STRING" id="105231.A0A1Y1I3T5"/>
<protein>
    <submittedName>
        <fullName evidence="7">GATA zinc finger domain containing protein</fullName>
    </submittedName>
</protein>
<keyword evidence="2 4" id="KW-0863">Zinc-finger</keyword>
<proteinExistence type="predicted"/>
<keyword evidence="8" id="KW-1185">Reference proteome</keyword>
<dbReference type="EMBL" id="DF237192">
    <property type="protein sequence ID" value="GAQ85594.1"/>
    <property type="molecule type" value="Genomic_DNA"/>
</dbReference>
<dbReference type="Proteomes" id="UP000054558">
    <property type="component" value="Unassembled WGS sequence"/>
</dbReference>
<evidence type="ECO:0000313" key="8">
    <source>
        <dbReference type="Proteomes" id="UP000054558"/>
    </source>
</evidence>
<feature type="region of interest" description="Disordered" evidence="5">
    <location>
        <begin position="39"/>
        <end position="147"/>
    </location>
</feature>
<evidence type="ECO:0000256" key="5">
    <source>
        <dbReference type="SAM" id="MobiDB-lite"/>
    </source>
</evidence>
<dbReference type="Gene3D" id="3.30.50.10">
    <property type="entry name" value="Erythroid Transcription Factor GATA-1, subunit A"/>
    <property type="match status" value="1"/>
</dbReference>
<keyword evidence="1" id="KW-0479">Metal-binding</keyword>
<evidence type="ECO:0000313" key="7">
    <source>
        <dbReference type="EMBL" id="GAQ85594.1"/>
    </source>
</evidence>
<dbReference type="InterPro" id="IPR013088">
    <property type="entry name" value="Znf_NHR/GATA"/>
</dbReference>
<organism evidence="7 8">
    <name type="scientific">Klebsormidium nitens</name>
    <name type="common">Green alga</name>
    <name type="synonym">Ulothrix nitens</name>
    <dbReference type="NCBI Taxonomy" id="105231"/>
    <lineage>
        <taxon>Eukaryota</taxon>
        <taxon>Viridiplantae</taxon>
        <taxon>Streptophyta</taxon>
        <taxon>Klebsormidiophyceae</taxon>
        <taxon>Klebsormidiales</taxon>
        <taxon>Klebsormidiaceae</taxon>
        <taxon>Klebsormidium</taxon>
    </lineage>
</organism>
<dbReference type="PANTHER" id="PTHR47255:SF4">
    <property type="entry name" value="GATA ZINC FINGER DOMAIN-CONTAINING PROTEIN 12"/>
    <property type="match status" value="1"/>
</dbReference>
<reference evidence="7 8" key="1">
    <citation type="journal article" date="2014" name="Nat. Commun.">
        <title>Klebsormidium flaccidum genome reveals primary factors for plant terrestrial adaptation.</title>
        <authorList>
            <person name="Hori K."/>
            <person name="Maruyama F."/>
            <person name="Fujisawa T."/>
            <person name="Togashi T."/>
            <person name="Yamamoto N."/>
            <person name="Seo M."/>
            <person name="Sato S."/>
            <person name="Yamada T."/>
            <person name="Mori H."/>
            <person name="Tajima N."/>
            <person name="Moriyama T."/>
            <person name="Ikeuchi M."/>
            <person name="Watanabe M."/>
            <person name="Wada H."/>
            <person name="Kobayashi K."/>
            <person name="Saito M."/>
            <person name="Masuda T."/>
            <person name="Sasaki-Sekimoto Y."/>
            <person name="Mashiguchi K."/>
            <person name="Awai K."/>
            <person name="Shimojima M."/>
            <person name="Masuda S."/>
            <person name="Iwai M."/>
            <person name="Nobusawa T."/>
            <person name="Narise T."/>
            <person name="Kondo S."/>
            <person name="Saito H."/>
            <person name="Sato R."/>
            <person name="Murakawa M."/>
            <person name="Ihara Y."/>
            <person name="Oshima-Yamada Y."/>
            <person name="Ohtaka K."/>
            <person name="Satoh M."/>
            <person name="Sonobe K."/>
            <person name="Ishii M."/>
            <person name="Ohtani R."/>
            <person name="Kanamori-Sato M."/>
            <person name="Honoki R."/>
            <person name="Miyazaki D."/>
            <person name="Mochizuki H."/>
            <person name="Umetsu J."/>
            <person name="Higashi K."/>
            <person name="Shibata D."/>
            <person name="Kamiya Y."/>
            <person name="Sato N."/>
            <person name="Nakamura Y."/>
            <person name="Tabata S."/>
            <person name="Ida S."/>
            <person name="Kurokawa K."/>
            <person name="Ohta H."/>
        </authorList>
    </citation>
    <scope>NUCLEOTIDE SEQUENCE [LARGE SCALE GENOMIC DNA]</scope>
    <source>
        <strain evidence="7 8">NIES-2285</strain>
    </source>
</reference>
<dbReference type="SMART" id="SM00401">
    <property type="entry name" value="ZnF_GATA"/>
    <property type="match status" value="1"/>
</dbReference>
<dbReference type="Pfam" id="PF00320">
    <property type="entry name" value="GATA"/>
    <property type="match status" value="1"/>
</dbReference>
<dbReference type="PANTHER" id="PTHR47255">
    <property type="entry name" value="GATA TRANSCRIPTION FACTOR 22-RELATED"/>
    <property type="match status" value="1"/>
</dbReference>
<dbReference type="PROSITE" id="PS50114">
    <property type="entry name" value="GATA_ZN_FINGER_2"/>
    <property type="match status" value="1"/>
</dbReference>
<feature type="compositionally biased region" description="Polar residues" evidence="5">
    <location>
        <begin position="61"/>
        <end position="70"/>
    </location>
</feature>
<evidence type="ECO:0000259" key="6">
    <source>
        <dbReference type="PROSITE" id="PS50114"/>
    </source>
</evidence>
<dbReference type="InterPro" id="IPR000679">
    <property type="entry name" value="Znf_GATA"/>
</dbReference>
<dbReference type="GO" id="GO:0000976">
    <property type="term" value="F:transcription cis-regulatory region binding"/>
    <property type="evidence" value="ECO:0000318"/>
    <property type="project" value="GO_Central"/>
</dbReference>
<evidence type="ECO:0000256" key="1">
    <source>
        <dbReference type="ARBA" id="ARBA00022723"/>
    </source>
</evidence>
<feature type="region of interest" description="Disordered" evidence="5">
    <location>
        <begin position="176"/>
        <end position="214"/>
    </location>
</feature>
<evidence type="ECO:0000256" key="4">
    <source>
        <dbReference type="PROSITE-ProRule" id="PRU00094"/>
    </source>
</evidence>
<dbReference type="OrthoDB" id="2162994at2759"/>
<dbReference type="AlphaFoldDB" id="A0A1Y1I3T5"/>
<sequence length="295" mass="31586">MEVQIMPALNIGGPWQTSADMIHPWSSLASSAVGAAVEWQQDKGDKSPTWSLDVGAVWNADSPTSKNHSQPKPIERSSSSMRPLSSHNRRKPLSVRPPLSLAVPPSPVYSGKFSPGNSNRSDLEDPDTPTEADSSKLGSPRTCINCGTTKTPLWRNGPEGYKSLCNACGIRLKKLSKKGTPSAGRSAAPATPSPKPATKKRSSPLQRGGSSDMTDDIATFSAKRLKVAVGPIKKRWVLEEEVTSSLHSFRGALPRWGVKGGAKVEGYEDEEIGDGDLAVEHGAQLLMMLAYGFAR</sequence>
<dbReference type="GO" id="GO:0006355">
    <property type="term" value="P:regulation of DNA-templated transcription"/>
    <property type="evidence" value="ECO:0000318"/>
    <property type="project" value="GO_Central"/>
</dbReference>